<dbReference type="GO" id="GO:0004739">
    <property type="term" value="F:pyruvate dehydrogenase (acetyl-transferring) activity"/>
    <property type="evidence" value="ECO:0007669"/>
    <property type="project" value="TreeGrafter"/>
</dbReference>
<sequence>MLMLTFPLMAHEWKNCPLALRWLVTASALRLCWHRRDRVCEMIHCCTGCRGRRVVEDMWTRVKVVLCTSQEVPLGEGVALACQYHGNNQVCVMLYVDGAANQGQIFESFNMACIFIYESNKFGMWTSVERSSASTEYFKR</sequence>
<keyword evidence="4" id="KW-0786">Thiamine pyrophosphate</keyword>
<dbReference type="GO" id="GO:0006086">
    <property type="term" value="P:pyruvate decarboxylation to acetyl-CoA"/>
    <property type="evidence" value="ECO:0007669"/>
    <property type="project" value="TreeGrafter"/>
</dbReference>
<dbReference type="InterPro" id="IPR050642">
    <property type="entry name" value="PDH_E1_Alpha_Subunit"/>
</dbReference>
<evidence type="ECO:0000256" key="3">
    <source>
        <dbReference type="ARBA" id="ARBA00023002"/>
    </source>
</evidence>
<keyword evidence="3" id="KW-0560">Oxidoreductase</keyword>
<dbReference type="InterPro" id="IPR029061">
    <property type="entry name" value="THDP-binding"/>
</dbReference>
<dbReference type="PANTHER" id="PTHR11516:SF60">
    <property type="entry name" value="PYRUVATE DEHYDROGENASE E1 COMPONENT SUBUNIT ALPHA"/>
    <property type="match status" value="1"/>
</dbReference>
<proteinExistence type="predicted"/>
<dbReference type="AlphaFoldDB" id="A0AAN8QET5"/>
<accession>A0AAN8QET5</accession>
<comment type="caution">
    <text evidence="6">The sequence shown here is derived from an EMBL/GenBank/DDBJ whole genome shotgun (WGS) entry which is preliminary data.</text>
</comment>
<gene>
    <name evidence="6" type="ORF">J4Q44_G00279330</name>
</gene>
<protein>
    <recommendedName>
        <fullName evidence="5">Dehydrogenase E1 component domain-containing protein</fullName>
    </recommendedName>
</protein>
<organism evidence="6 7">
    <name type="scientific">Coregonus suidteri</name>
    <dbReference type="NCBI Taxonomy" id="861788"/>
    <lineage>
        <taxon>Eukaryota</taxon>
        <taxon>Metazoa</taxon>
        <taxon>Chordata</taxon>
        <taxon>Craniata</taxon>
        <taxon>Vertebrata</taxon>
        <taxon>Euteleostomi</taxon>
        <taxon>Actinopterygii</taxon>
        <taxon>Neopterygii</taxon>
        <taxon>Teleostei</taxon>
        <taxon>Protacanthopterygii</taxon>
        <taxon>Salmoniformes</taxon>
        <taxon>Salmonidae</taxon>
        <taxon>Coregoninae</taxon>
        <taxon>Coregonus</taxon>
    </lineage>
</organism>
<dbReference type="Gene3D" id="3.40.50.970">
    <property type="match status" value="1"/>
</dbReference>
<comment type="cofactor">
    <cofactor evidence="1">
        <name>thiamine diphosphate</name>
        <dbReference type="ChEBI" id="CHEBI:58937"/>
    </cofactor>
</comment>
<dbReference type="Proteomes" id="UP001356427">
    <property type="component" value="Unassembled WGS sequence"/>
</dbReference>
<keyword evidence="7" id="KW-1185">Reference proteome</keyword>
<evidence type="ECO:0000256" key="4">
    <source>
        <dbReference type="ARBA" id="ARBA00023052"/>
    </source>
</evidence>
<evidence type="ECO:0000256" key="1">
    <source>
        <dbReference type="ARBA" id="ARBA00001964"/>
    </source>
</evidence>
<dbReference type="InterPro" id="IPR001017">
    <property type="entry name" value="DH_E1"/>
</dbReference>
<feature type="domain" description="Dehydrogenase E1 component" evidence="5">
    <location>
        <begin position="69"/>
        <end position="140"/>
    </location>
</feature>
<dbReference type="PANTHER" id="PTHR11516">
    <property type="entry name" value="PYRUVATE DEHYDROGENASE E1 COMPONENT, ALPHA SUBUNIT BACTERIAL AND ORGANELLAR"/>
    <property type="match status" value="1"/>
</dbReference>
<evidence type="ECO:0000313" key="6">
    <source>
        <dbReference type="EMBL" id="KAK6301880.1"/>
    </source>
</evidence>
<evidence type="ECO:0000313" key="7">
    <source>
        <dbReference type="Proteomes" id="UP001356427"/>
    </source>
</evidence>
<dbReference type="Pfam" id="PF00676">
    <property type="entry name" value="E1_dh"/>
    <property type="match status" value="1"/>
</dbReference>
<name>A0AAN8QET5_9TELE</name>
<dbReference type="EMBL" id="JAGTTL010000026">
    <property type="protein sequence ID" value="KAK6301880.1"/>
    <property type="molecule type" value="Genomic_DNA"/>
</dbReference>
<reference evidence="6 7" key="1">
    <citation type="submission" date="2021-04" db="EMBL/GenBank/DDBJ databases">
        <authorList>
            <person name="De Guttry C."/>
            <person name="Zahm M."/>
            <person name="Klopp C."/>
            <person name="Cabau C."/>
            <person name="Louis A."/>
            <person name="Berthelot C."/>
            <person name="Parey E."/>
            <person name="Roest Crollius H."/>
            <person name="Montfort J."/>
            <person name="Robinson-Rechavi M."/>
            <person name="Bucao C."/>
            <person name="Bouchez O."/>
            <person name="Gislard M."/>
            <person name="Lluch J."/>
            <person name="Milhes M."/>
            <person name="Lampietro C."/>
            <person name="Lopez Roques C."/>
            <person name="Donnadieu C."/>
            <person name="Braasch I."/>
            <person name="Desvignes T."/>
            <person name="Postlethwait J."/>
            <person name="Bobe J."/>
            <person name="Wedekind C."/>
            <person name="Guiguen Y."/>
        </authorList>
    </citation>
    <scope>NUCLEOTIDE SEQUENCE [LARGE SCALE GENOMIC DNA]</scope>
    <source>
        <strain evidence="6">Cs_M1</strain>
        <tissue evidence="6">Blood</tissue>
    </source>
</reference>
<evidence type="ECO:0000256" key="2">
    <source>
        <dbReference type="ARBA" id="ARBA00022946"/>
    </source>
</evidence>
<evidence type="ECO:0000259" key="5">
    <source>
        <dbReference type="Pfam" id="PF00676"/>
    </source>
</evidence>
<dbReference type="SUPFAM" id="SSF52518">
    <property type="entry name" value="Thiamin diphosphate-binding fold (THDP-binding)"/>
    <property type="match status" value="1"/>
</dbReference>
<keyword evidence="2" id="KW-0809">Transit peptide</keyword>